<keyword evidence="2" id="KW-0677">Repeat</keyword>
<gene>
    <name evidence="5" type="ORF">FJAP1339_LOCUS4064</name>
</gene>
<evidence type="ECO:0000256" key="3">
    <source>
        <dbReference type="PROSITE-ProRule" id="PRU00221"/>
    </source>
</evidence>
<feature type="repeat" description="WD" evidence="3">
    <location>
        <begin position="629"/>
        <end position="666"/>
    </location>
</feature>
<dbReference type="Pfam" id="PF00400">
    <property type="entry name" value="WD40"/>
    <property type="match status" value="5"/>
</dbReference>
<dbReference type="PROSITE" id="PS50294">
    <property type="entry name" value="WD_REPEATS_REGION"/>
    <property type="match status" value="3"/>
</dbReference>
<feature type="repeat" description="WD" evidence="3">
    <location>
        <begin position="127"/>
        <end position="168"/>
    </location>
</feature>
<dbReference type="PROSITE" id="PS50082">
    <property type="entry name" value="WD_REPEATS_2"/>
    <property type="match status" value="3"/>
</dbReference>
<reference evidence="5" key="1">
    <citation type="submission" date="2021-01" db="EMBL/GenBank/DDBJ databases">
        <authorList>
            <person name="Corre E."/>
            <person name="Pelletier E."/>
            <person name="Niang G."/>
            <person name="Scheremetjew M."/>
            <person name="Finn R."/>
            <person name="Kale V."/>
            <person name="Holt S."/>
            <person name="Cochrane G."/>
            <person name="Meng A."/>
            <person name="Brown T."/>
            <person name="Cohen L."/>
        </authorList>
    </citation>
    <scope>NUCLEOTIDE SEQUENCE</scope>
    <source>
        <strain evidence="5">CCMP1661</strain>
    </source>
</reference>
<dbReference type="PANTHER" id="PTHR13720:SF53">
    <property type="entry name" value="ANAPHASE-PROMOTING COMPLEX SUBUNIT 4 WD40 DOMAIN-CONTAINING PROTEIN"/>
    <property type="match status" value="1"/>
</dbReference>
<evidence type="ECO:0008006" key="6">
    <source>
        <dbReference type="Google" id="ProtNLM"/>
    </source>
</evidence>
<organism evidence="5">
    <name type="scientific">Fibrocapsa japonica</name>
    <dbReference type="NCBI Taxonomy" id="94617"/>
    <lineage>
        <taxon>Eukaryota</taxon>
        <taxon>Sar</taxon>
        <taxon>Stramenopiles</taxon>
        <taxon>Ochrophyta</taxon>
        <taxon>Raphidophyceae</taxon>
        <taxon>Chattonellales</taxon>
        <taxon>Chattonellaceae</taxon>
        <taxon>Fibrocapsa</taxon>
    </lineage>
</organism>
<dbReference type="InterPro" id="IPR001680">
    <property type="entry name" value="WD40_rpt"/>
</dbReference>
<sequence length="666" mass="71880">MDAPGGFGVGGYSGRSADTPGAGGGDDVMELEHVLGYTGHFLQTLACHPTEENVYVKSLGSIVVIGDLADPHQSSYLRGHDMEVSTLAISPSGNLIASGQMGTTHHKGYYAPVMIWEMATRRQLFILEGITGRVNSLSFSPDEAFVCGYGQDGLLYIWELQGGEVVFGKRYAAPVSIFQWCSAYNEAGNRRPKYQVILIIQSEVKVGTLAFDPSRRQWNLDLEPMNMPGSGLVRDYLVSALTEDRQFCMCGTAVGDLAVFRTSTRVYRASVPVSSGGLTALTTVGSSLLCGAGDGTVKKLVGSDTQWQLQAEVQLDGRVTSIAPRASRQEVVVGTSRGSVYRVAVADLAATCVSSAHVERLCCGAFPNNRVSSTSAGADAPQARSDVFASGSCDGSLLVWNLNDYSLVCRTGERESGALLCMGWVGTTRVATGWEDCCVRCYNVEAQGAMEWHIPNAHRAAITSLAVHHDERLGYIVTGAKDGAVRLWNLRSREMLLQFTEHQKGVSKVIVDVRLPKLVHSAGLDCAVLTYDIQKERRTVAHMVREGAFLGLSQRVDSEQELVTCDAAGRIFFWDCDVQGPTQALQDPSRDRIRAVSVSPSGHFMAIGGEDHLVKVLDLTADGDILAVGRGHSAPVSDVFWSPDEKQIISIGDDCCVCIWNFYGPS</sequence>
<feature type="compositionally biased region" description="Gly residues" evidence="4">
    <location>
        <begin position="1"/>
        <end position="13"/>
    </location>
</feature>
<feature type="repeat" description="WD" evidence="3">
    <location>
        <begin position="455"/>
        <end position="498"/>
    </location>
</feature>
<protein>
    <recommendedName>
        <fullName evidence="6">Anaphase-promoting complex subunit 4 WD40 domain-containing protein</fullName>
    </recommendedName>
</protein>
<evidence type="ECO:0000256" key="2">
    <source>
        <dbReference type="ARBA" id="ARBA00022737"/>
    </source>
</evidence>
<dbReference type="InterPro" id="IPR036322">
    <property type="entry name" value="WD40_repeat_dom_sf"/>
</dbReference>
<dbReference type="GO" id="GO:0005929">
    <property type="term" value="C:cilium"/>
    <property type="evidence" value="ECO:0007669"/>
    <property type="project" value="UniProtKB-ARBA"/>
</dbReference>
<feature type="region of interest" description="Disordered" evidence="4">
    <location>
        <begin position="1"/>
        <end position="25"/>
    </location>
</feature>
<evidence type="ECO:0000313" key="5">
    <source>
        <dbReference type="EMBL" id="CAD9861542.1"/>
    </source>
</evidence>
<dbReference type="InterPro" id="IPR050630">
    <property type="entry name" value="WD_repeat_EMAP"/>
</dbReference>
<dbReference type="EMBL" id="HBHR01008396">
    <property type="protein sequence ID" value="CAD9861542.1"/>
    <property type="molecule type" value="Transcribed_RNA"/>
</dbReference>
<proteinExistence type="predicted"/>
<name>A0A7S2UWQ1_9STRA</name>
<dbReference type="SMART" id="SM00320">
    <property type="entry name" value="WD40"/>
    <property type="match status" value="9"/>
</dbReference>
<keyword evidence="1 3" id="KW-0853">WD repeat</keyword>
<dbReference type="SUPFAM" id="SSF50978">
    <property type="entry name" value="WD40 repeat-like"/>
    <property type="match status" value="2"/>
</dbReference>
<dbReference type="PROSITE" id="PS00678">
    <property type="entry name" value="WD_REPEATS_1"/>
    <property type="match status" value="2"/>
</dbReference>
<evidence type="ECO:0000256" key="1">
    <source>
        <dbReference type="ARBA" id="ARBA00022574"/>
    </source>
</evidence>
<dbReference type="AlphaFoldDB" id="A0A7S2UWQ1"/>
<accession>A0A7S2UWQ1</accession>
<evidence type="ECO:0000256" key="4">
    <source>
        <dbReference type="SAM" id="MobiDB-lite"/>
    </source>
</evidence>
<dbReference type="InterPro" id="IPR019775">
    <property type="entry name" value="WD40_repeat_CS"/>
</dbReference>
<dbReference type="InterPro" id="IPR015943">
    <property type="entry name" value="WD40/YVTN_repeat-like_dom_sf"/>
</dbReference>
<dbReference type="PANTHER" id="PTHR13720">
    <property type="entry name" value="WD-40 REPEAT PROTEIN"/>
    <property type="match status" value="1"/>
</dbReference>
<dbReference type="Gene3D" id="2.130.10.10">
    <property type="entry name" value="YVTN repeat-like/Quinoprotein amine dehydrogenase"/>
    <property type="match status" value="3"/>
</dbReference>